<keyword evidence="3" id="KW-0862">Zinc</keyword>
<dbReference type="EMBL" id="VUJU01002317">
    <property type="protein sequence ID" value="KAF0761721.1"/>
    <property type="molecule type" value="Genomic_DNA"/>
</dbReference>
<dbReference type="FunFam" id="3.30.160.60:FF:000065">
    <property type="entry name" value="B-cell CLL/lymphoma 6, member B"/>
    <property type="match status" value="1"/>
</dbReference>
<dbReference type="GO" id="GO:0008270">
    <property type="term" value="F:zinc ion binding"/>
    <property type="evidence" value="ECO:0007669"/>
    <property type="project" value="UniProtKB-KW"/>
</dbReference>
<evidence type="ECO:0000313" key="7">
    <source>
        <dbReference type="Proteomes" id="UP000478052"/>
    </source>
</evidence>
<sequence>MSVAEGMEKNIGNGLTLHERRTNGQAIARRICAWGLVLIEFIYLPLIPLPIQDTIVVQAANIKQASLKSTFRDVGCLEMFTLWLVLSTSSSLYAKPAVPTTAALLHNDNGIPELSARIKVQFRISTMDHYYIYVHDSTTYTAAPSQQRNSCYEITLRSNLPTRHCCPHQYNRTTAGCSVERIQLTIRARRVGGLLTFRRNSYFSVSYFSSIFQRLSVTASEANNVYRVPYQLLRLPLHKSPTSNFLITNRPHIHTASVTVLNLIETDRLVDKLLRLRLQQSPNIRDRSPAGDRGLFRTQTAIMLIPFTKTCGRPGAQWPFLVGGVQTVPKCIVPVEPVARTCNRDQILRHTAYSSVFIQVNSDSAAKTGLKILEVIRCSVKTENLNIMEHQKTYAEEKPYLCDVCDKSFARNDSLKLHRR</sequence>
<proteinExistence type="predicted"/>
<feature type="domain" description="C2H2-type" evidence="5">
    <location>
        <begin position="400"/>
        <end position="420"/>
    </location>
</feature>
<evidence type="ECO:0000256" key="1">
    <source>
        <dbReference type="ARBA" id="ARBA00022723"/>
    </source>
</evidence>
<organism evidence="6 7">
    <name type="scientific">Aphis craccivora</name>
    <name type="common">Cowpea aphid</name>
    <dbReference type="NCBI Taxonomy" id="307492"/>
    <lineage>
        <taxon>Eukaryota</taxon>
        <taxon>Metazoa</taxon>
        <taxon>Ecdysozoa</taxon>
        <taxon>Arthropoda</taxon>
        <taxon>Hexapoda</taxon>
        <taxon>Insecta</taxon>
        <taxon>Pterygota</taxon>
        <taxon>Neoptera</taxon>
        <taxon>Paraneoptera</taxon>
        <taxon>Hemiptera</taxon>
        <taxon>Sternorrhyncha</taxon>
        <taxon>Aphidomorpha</taxon>
        <taxon>Aphidoidea</taxon>
        <taxon>Aphididae</taxon>
        <taxon>Aphidini</taxon>
        <taxon>Aphis</taxon>
        <taxon>Aphis</taxon>
    </lineage>
</organism>
<dbReference type="Gene3D" id="3.30.160.60">
    <property type="entry name" value="Classic Zinc Finger"/>
    <property type="match status" value="1"/>
</dbReference>
<feature type="non-terminal residue" evidence="6">
    <location>
        <position position="420"/>
    </location>
</feature>
<evidence type="ECO:0000256" key="3">
    <source>
        <dbReference type="ARBA" id="ARBA00022833"/>
    </source>
</evidence>
<evidence type="ECO:0000259" key="5">
    <source>
        <dbReference type="PROSITE" id="PS50157"/>
    </source>
</evidence>
<dbReference type="AlphaFoldDB" id="A0A6G0YV99"/>
<evidence type="ECO:0000256" key="2">
    <source>
        <dbReference type="ARBA" id="ARBA00022771"/>
    </source>
</evidence>
<dbReference type="PROSITE" id="PS50157">
    <property type="entry name" value="ZINC_FINGER_C2H2_2"/>
    <property type="match status" value="1"/>
</dbReference>
<dbReference type="SUPFAM" id="SSF57667">
    <property type="entry name" value="beta-beta-alpha zinc fingers"/>
    <property type="match status" value="1"/>
</dbReference>
<name>A0A6G0YV99_APHCR</name>
<keyword evidence="7" id="KW-1185">Reference proteome</keyword>
<gene>
    <name evidence="6" type="ORF">FWK35_00030276</name>
</gene>
<keyword evidence="1" id="KW-0479">Metal-binding</keyword>
<evidence type="ECO:0000256" key="4">
    <source>
        <dbReference type="PROSITE-ProRule" id="PRU00042"/>
    </source>
</evidence>
<protein>
    <submittedName>
        <fullName evidence="6">Zinc finger protein 22-like</fullName>
    </submittedName>
</protein>
<dbReference type="Proteomes" id="UP000478052">
    <property type="component" value="Unassembled WGS sequence"/>
</dbReference>
<dbReference type="InterPro" id="IPR036236">
    <property type="entry name" value="Znf_C2H2_sf"/>
</dbReference>
<evidence type="ECO:0000313" key="6">
    <source>
        <dbReference type="EMBL" id="KAF0761721.1"/>
    </source>
</evidence>
<dbReference type="InterPro" id="IPR013087">
    <property type="entry name" value="Znf_C2H2_type"/>
</dbReference>
<reference evidence="6 7" key="1">
    <citation type="submission" date="2019-08" db="EMBL/GenBank/DDBJ databases">
        <title>Whole genome of Aphis craccivora.</title>
        <authorList>
            <person name="Voronova N.V."/>
            <person name="Shulinski R.S."/>
            <person name="Bandarenka Y.V."/>
            <person name="Zhorov D.G."/>
            <person name="Warner D."/>
        </authorList>
    </citation>
    <scope>NUCLEOTIDE SEQUENCE [LARGE SCALE GENOMIC DNA]</scope>
    <source>
        <strain evidence="6">180601</strain>
        <tissue evidence="6">Whole Body</tissue>
    </source>
</reference>
<keyword evidence="2 4" id="KW-0863">Zinc-finger</keyword>
<comment type="caution">
    <text evidence="6">The sequence shown here is derived from an EMBL/GenBank/DDBJ whole genome shotgun (WGS) entry which is preliminary data.</text>
</comment>
<accession>A0A6G0YV99</accession>